<sequence>MVEIAIQFSEKGKPFQLFCALEAFRSLELKFTTLYIDNSEGTYIRRDCVGCMLVDTSPADLLTLADPFRVHNNPCILLTSLFVGDGHLWLSEIFFFSLLPSGSISFCVQMI</sequence>
<evidence type="ECO:0000313" key="2">
    <source>
        <dbReference type="Proteomes" id="UP001152561"/>
    </source>
</evidence>
<dbReference type="Proteomes" id="UP001152561">
    <property type="component" value="Unassembled WGS sequence"/>
</dbReference>
<comment type="caution">
    <text evidence="1">The sequence shown here is derived from an EMBL/GenBank/DDBJ whole genome shotgun (WGS) entry which is preliminary data.</text>
</comment>
<protein>
    <submittedName>
        <fullName evidence="1">Uncharacterized protein</fullName>
    </submittedName>
</protein>
<organism evidence="1 2">
    <name type="scientific">Anisodus acutangulus</name>
    <dbReference type="NCBI Taxonomy" id="402998"/>
    <lineage>
        <taxon>Eukaryota</taxon>
        <taxon>Viridiplantae</taxon>
        <taxon>Streptophyta</taxon>
        <taxon>Embryophyta</taxon>
        <taxon>Tracheophyta</taxon>
        <taxon>Spermatophyta</taxon>
        <taxon>Magnoliopsida</taxon>
        <taxon>eudicotyledons</taxon>
        <taxon>Gunneridae</taxon>
        <taxon>Pentapetalae</taxon>
        <taxon>asterids</taxon>
        <taxon>lamiids</taxon>
        <taxon>Solanales</taxon>
        <taxon>Solanaceae</taxon>
        <taxon>Solanoideae</taxon>
        <taxon>Hyoscyameae</taxon>
        <taxon>Anisodus</taxon>
    </lineage>
</organism>
<reference evidence="2" key="1">
    <citation type="journal article" date="2023" name="Proc. Natl. Acad. Sci. U.S.A.">
        <title>Genomic and structural basis for evolution of tropane alkaloid biosynthesis.</title>
        <authorList>
            <person name="Wanga Y.-J."/>
            <person name="Taina T."/>
            <person name="Yua J.-Y."/>
            <person name="Lia J."/>
            <person name="Xua B."/>
            <person name="Chenc J."/>
            <person name="D'Auriad J.C."/>
            <person name="Huanga J.-P."/>
            <person name="Huanga S.-X."/>
        </authorList>
    </citation>
    <scope>NUCLEOTIDE SEQUENCE [LARGE SCALE GENOMIC DNA]</scope>
    <source>
        <strain evidence="2">cv. KIB-2019</strain>
    </source>
</reference>
<evidence type="ECO:0000313" key="1">
    <source>
        <dbReference type="EMBL" id="KAJ8550952.1"/>
    </source>
</evidence>
<keyword evidence="2" id="KW-1185">Reference proteome</keyword>
<proteinExistence type="predicted"/>
<name>A0A9Q1M3A4_9SOLA</name>
<accession>A0A9Q1M3A4</accession>
<dbReference type="EMBL" id="JAJAGQ010000010">
    <property type="protein sequence ID" value="KAJ8550952.1"/>
    <property type="molecule type" value="Genomic_DNA"/>
</dbReference>
<dbReference type="AlphaFoldDB" id="A0A9Q1M3A4"/>
<gene>
    <name evidence="1" type="ORF">K7X08_000322</name>
</gene>